<evidence type="ECO:0000313" key="4">
    <source>
        <dbReference type="Proteomes" id="UP000184471"/>
    </source>
</evidence>
<dbReference type="AlphaFoldDB" id="A0A1M5JKH3"/>
<keyword evidence="2 3" id="KW-0812">Transmembrane</keyword>
<dbReference type="Proteomes" id="UP000184471">
    <property type="component" value="Unassembled WGS sequence"/>
</dbReference>
<feature type="transmembrane region" description="Helical" evidence="2">
    <location>
        <begin position="61"/>
        <end position="84"/>
    </location>
</feature>
<gene>
    <name evidence="3" type="ORF">SAMN05444351_2529</name>
</gene>
<keyword evidence="2" id="KW-0472">Membrane</keyword>
<dbReference type="Pfam" id="PF09656">
    <property type="entry name" value="PGPGW"/>
    <property type="match status" value="1"/>
</dbReference>
<feature type="region of interest" description="Disordered" evidence="1">
    <location>
        <begin position="1"/>
        <end position="45"/>
    </location>
</feature>
<evidence type="ECO:0000256" key="1">
    <source>
        <dbReference type="SAM" id="MobiDB-lite"/>
    </source>
</evidence>
<reference evidence="3 4" key="1">
    <citation type="submission" date="2016-11" db="EMBL/GenBank/DDBJ databases">
        <authorList>
            <person name="Jaros S."/>
            <person name="Januszkiewicz K."/>
            <person name="Wedrychowicz H."/>
        </authorList>
    </citation>
    <scope>NUCLEOTIDE SEQUENCE [LARGE SCALE GENOMIC DNA]</scope>
    <source>
        <strain evidence="3 4">DSM 45408</strain>
    </source>
</reference>
<keyword evidence="4" id="KW-1185">Reference proteome</keyword>
<dbReference type="OrthoDB" id="5194111at2"/>
<evidence type="ECO:0000256" key="2">
    <source>
        <dbReference type="SAM" id="Phobius"/>
    </source>
</evidence>
<evidence type="ECO:0000313" key="3">
    <source>
        <dbReference type="EMBL" id="SHG40759.1"/>
    </source>
</evidence>
<feature type="compositionally biased region" description="Polar residues" evidence="1">
    <location>
        <begin position="1"/>
        <end position="11"/>
    </location>
</feature>
<dbReference type="EMBL" id="FQVX01000002">
    <property type="protein sequence ID" value="SHG40759.1"/>
    <property type="molecule type" value="Genomic_DNA"/>
</dbReference>
<protein>
    <submittedName>
        <fullName evidence="3">Putative transmembrane protein (PGPGW)</fullName>
    </submittedName>
</protein>
<proteinExistence type="predicted"/>
<organism evidence="3 4">
    <name type="scientific">Geodermatophilus nigrescens</name>
    <dbReference type="NCBI Taxonomy" id="1070870"/>
    <lineage>
        <taxon>Bacteria</taxon>
        <taxon>Bacillati</taxon>
        <taxon>Actinomycetota</taxon>
        <taxon>Actinomycetes</taxon>
        <taxon>Geodermatophilales</taxon>
        <taxon>Geodermatophilaceae</taxon>
        <taxon>Geodermatophilus</taxon>
    </lineage>
</organism>
<dbReference type="RefSeq" id="WP_073420411.1">
    <property type="nucleotide sequence ID" value="NZ_FQVX01000002.1"/>
</dbReference>
<accession>A0A1M5JKH3</accession>
<feature type="transmembrane region" description="Helical" evidence="2">
    <location>
        <begin position="90"/>
        <end position="107"/>
    </location>
</feature>
<dbReference type="InterPro" id="IPR019099">
    <property type="entry name" value="Uncharacterised_PGPGW_TM"/>
</dbReference>
<name>A0A1M5JKH3_9ACTN</name>
<feature type="transmembrane region" description="Helical" evidence="2">
    <location>
        <begin position="128"/>
        <end position="150"/>
    </location>
</feature>
<dbReference type="STRING" id="1070870.SAMN05444351_2529"/>
<sequence length="166" mass="17577">MTQARSVTFSGNRAVDPHAERGPEGPGATRCPDCTDGLGAPAPVPPDSWRGRIRANPGLHLAWRVGVFVVGLLFVLLGLALTVLPGPLTIPPVLVGLWVWSTEFDWARRFFAAFRRKAVAAWRHAKQHPVSSAAITVGGLAAAGAVFWAVGHFDLVDRATSALGLG</sequence>
<keyword evidence="2" id="KW-1133">Transmembrane helix</keyword>